<protein>
    <submittedName>
        <fullName evidence="1">Uncharacterized protein</fullName>
    </submittedName>
</protein>
<organism evidence="1 2">
    <name type="scientific">Fusarium albosuccineum</name>
    <dbReference type="NCBI Taxonomy" id="1237068"/>
    <lineage>
        <taxon>Eukaryota</taxon>
        <taxon>Fungi</taxon>
        <taxon>Dikarya</taxon>
        <taxon>Ascomycota</taxon>
        <taxon>Pezizomycotina</taxon>
        <taxon>Sordariomycetes</taxon>
        <taxon>Hypocreomycetidae</taxon>
        <taxon>Hypocreales</taxon>
        <taxon>Nectriaceae</taxon>
        <taxon>Fusarium</taxon>
        <taxon>Fusarium decemcellulare species complex</taxon>
    </lineage>
</organism>
<proteinExistence type="predicted"/>
<gene>
    <name evidence="1" type="ORF">FALBO_16083</name>
</gene>
<name>A0A8H4NVN7_9HYPO</name>
<sequence length="113" mass="13005">MERQLMPARGEVLDGLSQLERSELPDIRDIATPSLHEAEFEARSLPANHSETCFSVGNPLHERRLMLYRRSLRLSYVEGLALDRKADPLYVELTFRNEEHTAPAQARLVETQF</sequence>
<keyword evidence="2" id="KW-1185">Reference proteome</keyword>
<dbReference type="AlphaFoldDB" id="A0A8H4NVN7"/>
<dbReference type="EMBL" id="JAADYS010002925">
    <property type="protein sequence ID" value="KAF4452939.1"/>
    <property type="molecule type" value="Genomic_DNA"/>
</dbReference>
<evidence type="ECO:0000313" key="1">
    <source>
        <dbReference type="EMBL" id="KAF4452939.1"/>
    </source>
</evidence>
<reference evidence="1 2" key="1">
    <citation type="submission" date="2020-01" db="EMBL/GenBank/DDBJ databases">
        <title>Identification and distribution of gene clusters putatively required for synthesis of sphingolipid metabolism inhibitors in phylogenetically diverse species of the filamentous fungus Fusarium.</title>
        <authorList>
            <person name="Kim H.-S."/>
            <person name="Busman M."/>
            <person name="Brown D.W."/>
            <person name="Divon H."/>
            <person name="Uhlig S."/>
            <person name="Proctor R.H."/>
        </authorList>
    </citation>
    <scope>NUCLEOTIDE SEQUENCE [LARGE SCALE GENOMIC DNA]</scope>
    <source>
        <strain evidence="1 2">NRRL 20459</strain>
    </source>
</reference>
<evidence type="ECO:0000313" key="2">
    <source>
        <dbReference type="Proteomes" id="UP000554235"/>
    </source>
</evidence>
<comment type="caution">
    <text evidence="1">The sequence shown here is derived from an EMBL/GenBank/DDBJ whole genome shotgun (WGS) entry which is preliminary data.</text>
</comment>
<accession>A0A8H4NVN7</accession>
<dbReference type="Proteomes" id="UP000554235">
    <property type="component" value="Unassembled WGS sequence"/>
</dbReference>